<feature type="compositionally biased region" description="Polar residues" evidence="1">
    <location>
        <begin position="1"/>
        <end position="33"/>
    </location>
</feature>
<accession>A0AAD9XHN2</accession>
<dbReference type="EMBL" id="JANJYI010000002">
    <property type="protein sequence ID" value="KAK2659700.1"/>
    <property type="molecule type" value="Genomic_DNA"/>
</dbReference>
<evidence type="ECO:0000256" key="1">
    <source>
        <dbReference type="SAM" id="MobiDB-lite"/>
    </source>
</evidence>
<proteinExistence type="predicted"/>
<name>A0AAD9XHN2_9ROSI</name>
<dbReference type="AlphaFoldDB" id="A0AAD9XHN2"/>
<feature type="compositionally biased region" description="Low complexity" evidence="1">
    <location>
        <begin position="34"/>
        <end position="46"/>
    </location>
</feature>
<comment type="caution">
    <text evidence="2">The sequence shown here is derived from an EMBL/GenBank/DDBJ whole genome shotgun (WGS) entry which is preliminary data.</text>
</comment>
<evidence type="ECO:0000313" key="3">
    <source>
        <dbReference type="Proteomes" id="UP001280121"/>
    </source>
</evidence>
<gene>
    <name evidence="2" type="ORF">Ddye_006233</name>
</gene>
<sequence>MFSLLNTPSTPLNRFSFSPKSLNPQNPNFQKPQSSPSSNGTGSFSSLARHRAWSSSPPERATLARRPPLLTLASLARFGFFVIAIDTRQLDLLIGLKNGINYTVVEDLNGDY</sequence>
<organism evidence="2 3">
    <name type="scientific">Dipteronia dyeriana</name>
    <dbReference type="NCBI Taxonomy" id="168575"/>
    <lineage>
        <taxon>Eukaryota</taxon>
        <taxon>Viridiplantae</taxon>
        <taxon>Streptophyta</taxon>
        <taxon>Embryophyta</taxon>
        <taxon>Tracheophyta</taxon>
        <taxon>Spermatophyta</taxon>
        <taxon>Magnoliopsida</taxon>
        <taxon>eudicotyledons</taxon>
        <taxon>Gunneridae</taxon>
        <taxon>Pentapetalae</taxon>
        <taxon>rosids</taxon>
        <taxon>malvids</taxon>
        <taxon>Sapindales</taxon>
        <taxon>Sapindaceae</taxon>
        <taxon>Hippocastanoideae</taxon>
        <taxon>Acereae</taxon>
        <taxon>Dipteronia</taxon>
    </lineage>
</organism>
<evidence type="ECO:0000313" key="2">
    <source>
        <dbReference type="EMBL" id="KAK2659700.1"/>
    </source>
</evidence>
<protein>
    <submittedName>
        <fullName evidence="2">Uncharacterized protein</fullName>
    </submittedName>
</protein>
<reference evidence="2" key="1">
    <citation type="journal article" date="2023" name="Plant J.">
        <title>Genome sequences and population genomics provide insights into the demographic history, inbreeding, and mutation load of two 'living fossil' tree species of Dipteronia.</title>
        <authorList>
            <person name="Feng Y."/>
            <person name="Comes H.P."/>
            <person name="Chen J."/>
            <person name="Zhu S."/>
            <person name="Lu R."/>
            <person name="Zhang X."/>
            <person name="Li P."/>
            <person name="Qiu J."/>
            <person name="Olsen K.M."/>
            <person name="Qiu Y."/>
        </authorList>
    </citation>
    <scope>NUCLEOTIDE SEQUENCE</scope>
    <source>
        <strain evidence="2">KIB01</strain>
    </source>
</reference>
<keyword evidence="3" id="KW-1185">Reference proteome</keyword>
<feature type="region of interest" description="Disordered" evidence="1">
    <location>
        <begin position="1"/>
        <end position="61"/>
    </location>
</feature>
<dbReference type="Proteomes" id="UP001280121">
    <property type="component" value="Unassembled WGS sequence"/>
</dbReference>